<dbReference type="EMBL" id="BX284604">
    <property type="protein sequence ID" value="CAB55154.2"/>
    <property type="molecule type" value="Genomic_DNA"/>
</dbReference>
<protein>
    <submittedName>
        <fullName evidence="10">Peptidase S54 rhomboid domain-containing protein</fullName>
    </submittedName>
</protein>
<dbReference type="MEROPS" id="S54.A11"/>
<keyword evidence="11" id="KW-1185">Reference proteome</keyword>
<keyword evidence="3 8" id="KW-0812">Transmembrane</keyword>
<dbReference type="WormBase" id="Y116A8C.14a">
    <property type="protein sequence ID" value="CE39642"/>
    <property type="gene ID" value="WBGene00004402"/>
    <property type="gene designation" value="rom-3"/>
</dbReference>
<dbReference type="Gene3D" id="1.20.1540.10">
    <property type="entry name" value="Rhomboid-like"/>
    <property type="match status" value="1"/>
</dbReference>
<dbReference type="ExpressionAtlas" id="Q9U2S3">
    <property type="expression patterns" value="differential"/>
</dbReference>
<dbReference type="InterPro" id="IPR051512">
    <property type="entry name" value="Inactive_Rhomboid"/>
</dbReference>
<dbReference type="GO" id="GO:0050708">
    <property type="term" value="P:regulation of protein secretion"/>
    <property type="evidence" value="ECO:0000318"/>
    <property type="project" value="GO_Central"/>
</dbReference>
<dbReference type="GO" id="GO:0004252">
    <property type="term" value="F:serine-type endopeptidase activity"/>
    <property type="evidence" value="ECO:0007669"/>
    <property type="project" value="InterPro"/>
</dbReference>
<dbReference type="FunCoup" id="Q9U2S3">
    <property type="interactions" value="55"/>
</dbReference>
<dbReference type="HOGENOM" id="CLU_332396_0_0_1"/>
<feature type="region of interest" description="Disordered" evidence="7">
    <location>
        <begin position="185"/>
        <end position="219"/>
    </location>
</feature>
<dbReference type="eggNOG" id="KOG2290">
    <property type="taxonomic scope" value="Eukaryota"/>
</dbReference>
<feature type="compositionally biased region" description="Polar residues" evidence="7">
    <location>
        <begin position="190"/>
        <end position="217"/>
    </location>
</feature>
<comment type="subcellular location">
    <subcellularLocation>
        <location evidence="1">Endoplasmic reticulum membrane</location>
        <topology evidence="1">Multi-pass membrane protein</topology>
    </subcellularLocation>
</comment>
<evidence type="ECO:0000256" key="7">
    <source>
        <dbReference type="SAM" id="MobiDB-lite"/>
    </source>
</evidence>
<feature type="domain" description="Peptidase S54 rhomboid" evidence="9">
    <location>
        <begin position="583"/>
        <end position="721"/>
    </location>
</feature>
<keyword evidence="5 8" id="KW-1133">Transmembrane helix</keyword>
<gene>
    <name evidence="10 12" type="primary">rom-3</name>
    <name evidence="10" type="ORF">CELE_Y116A8C.14</name>
    <name evidence="12" type="ORF">Y116A8C.14</name>
</gene>
<dbReference type="FunFam" id="1.20.1540.10:FF:000025">
    <property type="entry name" value="Putative rhomboid family"/>
    <property type="match status" value="1"/>
</dbReference>
<evidence type="ECO:0000256" key="3">
    <source>
        <dbReference type="ARBA" id="ARBA00022692"/>
    </source>
</evidence>
<evidence type="ECO:0000313" key="10">
    <source>
        <dbReference type="EMBL" id="CAB55154.2"/>
    </source>
</evidence>
<dbReference type="GO" id="GO:0005789">
    <property type="term" value="C:endoplasmic reticulum membrane"/>
    <property type="evidence" value="ECO:0000318"/>
    <property type="project" value="GO_Central"/>
</dbReference>
<feature type="transmembrane region" description="Helical" evidence="8">
    <location>
        <begin position="589"/>
        <end position="613"/>
    </location>
</feature>
<feature type="transmembrane region" description="Helical" evidence="8">
    <location>
        <begin position="682"/>
        <end position="701"/>
    </location>
</feature>
<dbReference type="GeneID" id="191000"/>
<sequence>MASSETQQEKTPLTGEKAHEEPSVTRDSSLIQQISHFIGIADTLEEKINWDAKRLRHIENRYKVIVDEVNKYAARHRSIEAETPLSFNEEDAEKGTRALPTWASIKRAFGQPKTSVGNYQILYDTLPQPQRESIPSAIFNSFSNLLKKGTPVSKKRVNFQKSFAAKCKLRSIMVAYAVNTIEHPDEASLQPETDSMESTASVQHSAIENSTSSSENFDQLDDSVDFKTEGLYDPMPSLRSLRSLRLPDFSTEFFFDFKKHNSCSPDNVQPEELAPSKITPFPIKHCAREELTRKFARKVHDKIKRVKANLWSKTDQFLAMGVDERPWFTYWISTVQTFVCILSLLFYGFAPFALEMREARGDVMDITLSSRRVAYLEQSNPWFGPHYADLIRLGAVYSPCMRRELEMWKAIEEDRRIENKTGCCITNDRSGCYQSSESICPRTMARWIRWDKPLTAASKKNFLTHESKTIWTQPRKSGAVCGQDPSYCRLPLSVAPYEWPDDSTQWPICRENHNGPGLPEHLTCQITGRPCCIQFQGLCRIATKEYCDFVQGIWHENATLCSQVNCFLGICGMIPFFSGDNPNQIYRLFTSLFIHAGVIHLALSMAFQMYFMAYQENLIGSKRMAILYFASGISGNLASAIFVPYYPTVGPSSAQCGVFSSVVVELWHFRHLLDPFELKFQSIAHLIVTLLVLCIGLIPWIDNWSHLFGTIFGLITSIIVYPYMDFGDKDYDPLLQYISSTVPKSPLVQRGSMSTIINIADMRTAQGYGQWANAFPYRGDQGRTPVFTAQVIWKFLRKKFNNKRSFYVFISAIVFSILLSILLVVFFGNVKIDCPWCTHFNCLPVFQCHNLGLKLKKWLPI</sequence>
<evidence type="ECO:0000256" key="1">
    <source>
        <dbReference type="ARBA" id="ARBA00004477"/>
    </source>
</evidence>
<keyword evidence="6 8" id="KW-0472">Membrane</keyword>
<evidence type="ECO:0000259" key="9">
    <source>
        <dbReference type="Pfam" id="PF01694"/>
    </source>
</evidence>
<keyword evidence="4" id="KW-0256">Endoplasmic reticulum</keyword>
<feature type="compositionally biased region" description="Polar residues" evidence="7">
    <location>
        <begin position="1"/>
        <end position="11"/>
    </location>
</feature>
<dbReference type="InterPro" id="IPR035952">
    <property type="entry name" value="Rhomboid-like_sf"/>
</dbReference>
<evidence type="ECO:0000256" key="2">
    <source>
        <dbReference type="ARBA" id="ARBA00009045"/>
    </source>
</evidence>
<dbReference type="PANTHER" id="PTHR45965:SF3">
    <property type="entry name" value="INACTIVE RHOMBOID PROTEIN 1"/>
    <property type="match status" value="1"/>
</dbReference>
<dbReference type="PaxDb" id="6239-Y116A8C.14"/>
<feature type="transmembrane region" description="Helical" evidence="8">
    <location>
        <begin position="558"/>
        <end position="577"/>
    </location>
</feature>
<organism evidence="10 11">
    <name type="scientific">Caenorhabditis elegans</name>
    <dbReference type="NCBI Taxonomy" id="6239"/>
    <lineage>
        <taxon>Eukaryota</taxon>
        <taxon>Metazoa</taxon>
        <taxon>Ecdysozoa</taxon>
        <taxon>Nematoda</taxon>
        <taxon>Chromadorea</taxon>
        <taxon>Rhabditida</taxon>
        <taxon>Rhabditina</taxon>
        <taxon>Rhabditomorpha</taxon>
        <taxon>Rhabditoidea</taxon>
        <taxon>Rhabditidae</taxon>
        <taxon>Peloderinae</taxon>
        <taxon>Caenorhabditis</taxon>
    </lineage>
</organism>
<dbReference type="UCSC" id="Y116A8C.14">
    <property type="organism name" value="c. elegans"/>
</dbReference>
<evidence type="ECO:0000256" key="4">
    <source>
        <dbReference type="ARBA" id="ARBA00022824"/>
    </source>
</evidence>
<dbReference type="Proteomes" id="UP000001940">
    <property type="component" value="Chromosome IV"/>
</dbReference>
<evidence type="ECO:0000256" key="5">
    <source>
        <dbReference type="ARBA" id="ARBA00022989"/>
    </source>
</evidence>
<dbReference type="SUPFAM" id="SSF144091">
    <property type="entry name" value="Rhomboid-like"/>
    <property type="match status" value="1"/>
</dbReference>
<dbReference type="InterPro" id="IPR022764">
    <property type="entry name" value="Peptidase_S54_rhomboid_dom"/>
</dbReference>
<feature type="transmembrane region" description="Helical" evidence="8">
    <location>
        <begin position="625"/>
        <end position="646"/>
    </location>
</feature>
<comment type="similarity">
    <text evidence="2">Belongs to the peptidase S54 family.</text>
</comment>
<evidence type="ECO:0000313" key="11">
    <source>
        <dbReference type="Proteomes" id="UP000001940"/>
    </source>
</evidence>
<feature type="transmembrane region" description="Helical" evidence="8">
    <location>
        <begin position="707"/>
        <end position="724"/>
    </location>
</feature>
<reference evidence="10 11" key="1">
    <citation type="journal article" date="1998" name="Science">
        <title>Genome sequence of the nematode C. elegans: a platform for investigating biology.</title>
        <authorList>
            <consortium name="The C. elegans sequencing consortium"/>
            <person name="Sulson J.E."/>
            <person name="Waterston R."/>
        </authorList>
    </citation>
    <scope>NUCLEOTIDE SEQUENCE [LARGE SCALE GENOMIC DNA]</scope>
    <source>
        <strain evidence="10 11">Bristol N2</strain>
    </source>
</reference>
<evidence type="ECO:0000313" key="12">
    <source>
        <dbReference type="WormBase" id="Y116A8C.14a"/>
    </source>
</evidence>
<dbReference type="PhylomeDB" id="Q9U2S3"/>
<dbReference type="OrthoDB" id="2146116at2759"/>
<dbReference type="Pfam" id="PF01694">
    <property type="entry name" value="Rhomboid"/>
    <property type="match status" value="1"/>
</dbReference>
<dbReference type="RefSeq" id="NP_503013.2">
    <property type="nucleotide sequence ID" value="NM_070612.2"/>
</dbReference>
<dbReference type="InParanoid" id="Q9U2S3"/>
<dbReference type="STRING" id="6239.Y116A8C.14a.1"/>
<name>Q9U2S3_CAEEL</name>
<dbReference type="SMR" id="Q9U2S3"/>
<dbReference type="Bgee" id="WBGene00004402">
    <property type="expression patterns" value="Expressed in pharyngeal muscle cell (C elegans) and 1 other cell type or tissue"/>
</dbReference>
<dbReference type="AGR" id="WB:WBGene00004402"/>
<evidence type="ECO:0000256" key="6">
    <source>
        <dbReference type="ARBA" id="ARBA00023136"/>
    </source>
</evidence>
<dbReference type="PIR" id="T31520">
    <property type="entry name" value="T31520"/>
</dbReference>
<dbReference type="PANTHER" id="PTHR45965">
    <property type="entry name" value="INACTIVE RHOMBOID PROTEIN"/>
    <property type="match status" value="1"/>
</dbReference>
<feature type="transmembrane region" description="Helical" evidence="8">
    <location>
        <begin position="806"/>
        <end position="828"/>
    </location>
</feature>
<feature type="transmembrane region" description="Helical" evidence="8">
    <location>
        <begin position="327"/>
        <end position="350"/>
    </location>
</feature>
<accession>Q9U2S3</accession>
<dbReference type="CTD" id="191000"/>
<proteinExistence type="inferred from homology"/>
<evidence type="ECO:0000256" key="8">
    <source>
        <dbReference type="SAM" id="Phobius"/>
    </source>
</evidence>
<dbReference type="GO" id="GO:0042058">
    <property type="term" value="P:regulation of epidermal growth factor receptor signaling pathway"/>
    <property type="evidence" value="ECO:0000318"/>
    <property type="project" value="GO_Central"/>
</dbReference>
<dbReference type="AlphaFoldDB" id="Q9U2S3"/>
<feature type="region of interest" description="Disordered" evidence="7">
    <location>
        <begin position="1"/>
        <end position="26"/>
    </location>
</feature>